<evidence type="ECO:0000313" key="9">
    <source>
        <dbReference type="Proteomes" id="UP001596074"/>
    </source>
</evidence>
<gene>
    <name evidence="8" type="ORF">ACFPZN_16300</name>
</gene>
<keyword evidence="5 6" id="KW-0472">Membrane</keyword>
<feature type="transmembrane region" description="Helical" evidence="6">
    <location>
        <begin position="119"/>
        <end position="137"/>
    </location>
</feature>
<comment type="caution">
    <text evidence="8">The sequence shown here is derived from an EMBL/GenBank/DDBJ whole genome shotgun (WGS) entry which is preliminary data.</text>
</comment>
<accession>A0ABW0ZV78</accession>
<sequence length="305" mass="31427">MDGVQPRHAGLAAVVVVIWGVNFVIIDVALREFPPLLLAALRFALTAVPAILFVRRPPVAWRWIVAVGFLLGVGNFGLLFLGINLGMPAGLSSLVLQSQAMFTLLMAAVLVGERLGRRHVAGTAVATADLGLFAAGGGDSVPLGPFLLVVASAVCWAAANVCTRASGAPAGLGLLVWSSVIPPLPLAALSYLVEGHDAVAGALTSFEPGATLALAYLVALATLVGFGTWNTLLRHYPAGLIAPFSLAVPVVGMSAAWVWLGERPGAAELGGAAVILLGLALVVRPPRRARAVPPPVRHQEEARAP</sequence>
<reference evidence="9" key="1">
    <citation type="journal article" date="2019" name="Int. J. Syst. Evol. Microbiol.">
        <title>The Global Catalogue of Microorganisms (GCM) 10K type strain sequencing project: providing services to taxonomists for standard genome sequencing and annotation.</title>
        <authorList>
            <consortium name="The Broad Institute Genomics Platform"/>
            <consortium name="The Broad Institute Genome Sequencing Center for Infectious Disease"/>
            <person name="Wu L."/>
            <person name="Ma J."/>
        </authorList>
    </citation>
    <scope>NUCLEOTIDE SEQUENCE [LARGE SCALE GENOMIC DNA]</scope>
    <source>
        <strain evidence="9">KCTC 42087</strain>
    </source>
</reference>
<feature type="transmembrane region" description="Helical" evidence="6">
    <location>
        <begin position="266"/>
        <end position="283"/>
    </location>
</feature>
<feature type="transmembrane region" description="Helical" evidence="6">
    <location>
        <begin position="61"/>
        <end position="83"/>
    </location>
</feature>
<dbReference type="PANTHER" id="PTHR32322:SF9">
    <property type="entry name" value="AMINO-ACID METABOLITE EFFLUX PUMP-RELATED"/>
    <property type="match status" value="1"/>
</dbReference>
<evidence type="ECO:0000256" key="6">
    <source>
        <dbReference type="SAM" id="Phobius"/>
    </source>
</evidence>
<dbReference type="InterPro" id="IPR050638">
    <property type="entry name" value="AA-Vitamin_Transporters"/>
</dbReference>
<name>A0ABW0ZV78_9ACTN</name>
<proteinExistence type="inferred from homology"/>
<evidence type="ECO:0000259" key="7">
    <source>
        <dbReference type="Pfam" id="PF00892"/>
    </source>
</evidence>
<dbReference type="InterPro" id="IPR037185">
    <property type="entry name" value="EmrE-like"/>
</dbReference>
<feature type="transmembrane region" description="Helical" evidence="6">
    <location>
        <begin position="213"/>
        <end position="233"/>
    </location>
</feature>
<dbReference type="PANTHER" id="PTHR32322">
    <property type="entry name" value="INNER MEMBRANE TRANSPORTER"/>
    <property type="match status" value="1"/>
</dbReference>
<evidence type="ECO:0000256" key="4">
    <source>
        <dbReference type="ARBA" id="ARBA00022989"/>
    </source>
</evidence>
<evidence type="ECO:0000313" key="8">
    <source>
        <dbReference type="EMBL" id="MFC5747190.1"/>
    </source>
</evidence>
<evidence type="ECO:0000256" key="5">
    <source>
        <dbReference type="ARBA" id="ARBA00023136"/>
    </source>
</evidence>
<evidence type="ECO:0000256" key="3">
    <source>
        <dbReference type="ARBA" id="ARBA00022692"/>
    </source>
</evidence>
<dbReference type="InterPro" id="IPR000620">
    <property type="entry name" value="EamA_dom"/>
</dbReference>
<keyword evidence="9" id="KW-1185">Reference proteome</keyword>
<comment type="similarity">
    <text evidence="2">Belongs to the EamA transporter family.</text>
</comment>
<dbReference type="SUPFAM" id="SSF103481">
    <property type="entry name" value="Multidrug resistance efflux transporter EmrE"/>
    <property type="match status" value="2"/>
</dbReference>
<organism evidence="8 9">
    <name type="scientific">Actinomadura rugatobispora</name>
    <dbReference type="NCBI Taxonomy" id="1994"/>
    <lineage>
        <taxon>Bacteria</taxon>
        <taxon>Bacillati</taxon>
        <taxon>Actinomycetota</taxon>
        <taxon>Actinomycetes</taxon>
        <taxon>Streptosporangiales</taxon>
        <taxon>Thermomonosporaceae</taxon>
        <taxon>Actinomadura</taxon>
    </lineage>
</organism>
<feature type="transmembrane region" description="Helical" evidence="6">
    <location>
        <begin position="9"/>
        <end position="30"/>
    </location>
</feature>
<evidence type="ECO:0000256" key="1">
    <source>
        <dbReference type="ARBA" id="ARBA00004141"/>
    </source>
</evidence>
<feature type="domain" description="EamA" evidence="7">
    <location>
        <begin position="147"/>
        <end position="283"/>
    </location>
</feature>
<feature type="transmembrane region" description="Helical" evidence="6">
    <location>
        <begin position="89"/>
        <end position="112"/>
    </location>
</feature>
<feature type="transmembrane region" description="Helical" evidence="6">
    <location>
        <begin position="174"/>
        <end position="193"/>
    </location>
</feature>
<keyword evidence="3 6" id="KW-0812">Transmembrane</keyword>
<feature type="transmembrane region" description="Helical" evidence="6">
    <location>
        <begin position="36"/>
        <end position="54"/>
    </location>
</feature>
<feature type="transmembrane region" description="Helical" evidence="6">
    <location>
        <begin position="240"/>
        <end position="260"/>
    </location>
</feature>
<evidence type="ECO:0000256" key="2">
    <source>
        <dbReference type="ARBA" id="ARBA00007362"/>
    </source>
</evidence>
<dbReference type="RefSeq" id="WP_378282807.1">
    <property type="nucleotide sequence ID" value="NZ_JBHSON010000020.1"/>
</dbReference>
<feature type="domain" description="EamA" evidence="7">
    <location>
        <begin position="11"/>
        <end position="127"/>
    </location>
</feature>
<dbReference type="Proteomes" id="UP001596074">
    <property type="component" value="Unassembled WGS sequence"/>
</dbReference>
<protein>
    <submittedName>
        <fullName evidence="8">EamA family transporter</fullName>
    </submittedName>
</protein>
<keyword evidence="4 6" id="KW-1133">Transmembrane helix</keyword>
<dbReference type="EMBL" id="JBHSON010000020">
    <property type="protein sequence ID" value="MFC5747190.1"/>
    <property type="molecule type" value="Genomic_DNA"/>
</dbReference>
<dbReference type="Pfam" id="PF00892">
    <property type="entry name" value="EamA"/>
    <property type="match status" value="2"/>
</dbReference>
<feature type="transmembrane region" description="Helical" evidence="6">
    <location>
        <begin position="143"/>
        <end position="162"/>
    </location>
</feature>
<comment type="subcellular location">
    <subcellularLocation>
        <location evidence="1">Membrane</location>
        <topology evidence="1">Multi-pass membrane protein</topology>
    </subcellularLocation>
</comment>